<evidence type="ECO:0000256" key="1">
    <source>
        <dbReference type="ARBA" id="ARBA00004651"/>
    </source>
</evidence>
<dbReference type="SMART" id="SM00116">
    <property type="entry name" value="CBS"/>
    <property type="match status" value="2"/>
</dbReference>
<dbReference type="InterPro" id="IPR036318">
    <property type="entry name" value="FAD-bd_PCMH-like_sf"/>
</dbReference>
<keyword evidence="3 9" id="KW-0812">Transmembrane</keyword>
<dbReference type="SUPFAM" id="SSF56176">
    <property type="entry name" value="FAD-binding/transporter-associated domain-like"/>
    <property type="match status" value="1"/>
</dbReference>
<reference evidence="13 14" key="1">
    <citation type="submission" date="2020-10" db="EMBL/GenBank/DDBJ databases">
        <title>Connecting structure to function with the recovery of over 1000 high-quality activated sludge metagenome-assembled genomes encoding full-length rRNA genes using long-read sequencing.</title>
        <authorList>
            <person name="Singleton C.M."/>
            <person name="Petriglieri F."/>
            <person name="Kristensen J.M."/>
            <person name="Kirkegaard R.H."/>
            <person name="Michaelsen T.Y."/>
            <person name="Andersen M.H."/>
            <person name="Karst S.M."/>
            <person name="Dueholm M.S."/>
            <person name="Nielsen P.H."/>
            <person name="Albertsen M."/>
        </authorList>
    </citation>
    <scope>NUCLEOTIDE SEQUENCE [LARGE SCALE GENOMIC DNA]</scope>
    <source>
        <strain evidence="13">Ribe_18-Q3-R11-54_MAXAC.273</strain>
    </source>
</reference>
<dbReference type="Pfam" id="PF00571">
    <property type="entry name" value="CBS"/>
    <property type="match status" value="1"/>
</dbReference>
<evidence type="ECO:0000313" key="13">
    <source>
        <dbReference type="EMBL" id="MBK9983282.1"/>
    </source>
</evidence>
<dbReference type="CDD" id="cd04590">
    <property type="entry name" value="CBS_pair_CorC_HlyC_assoc"/>
    <property type="match status" value="1"/>
</dbReference>
<dbReference type="PROSITE" id="PS51846">
    <property type="entry name" value="CNNM"/>
    <property type="match status" value="1"/>
</dbReference>
<protein>
    <submittedName>
        <fullName evidence="13">HlyC/CorC family transporter</fullName>
    </submittedName>
</protein>
<dbReference type="SUPFAM" id="SSF54631">
    <property type="entry name" value="CBS-domain pair"/>
    <property type="match status" value="1"/>
</dbReference>
<dbReference type="Pfam" id="PF03471">
    <property type="entry name" value="CorC_HlyC"/>
    <property type="match status" value="1"/>
</dbReference>
<dbReference type="InterPro" id="IPR005170">
    <property type="entry name" value="Transptr-assoc_dom"/>
</dbReference>
<dbReference type="InterPro" id="IPR046342">
    <property type="entry name" value="CBS_dom_sf"/>
</dbReference>
<evidence type="ECO:0000256" key="6">
    <source>
        <dbReference type="ARBA" id="ARBA00023122"/>
    </source>
</evidence>
<dbReference type="GO" id="GO:0005886">
    <property type="term" value="C:plasma membrane"/>
    <property type="evidence" value="ECO:0007669"/>
    <property type="project" value="UniProtKB-SubCell"/>
</dbReference>
<keyword evidence="2" id="KW-1003">Cell membrane</keyword>
<dbReference type="InterPro" id="IPR002550">
    <property type="entry name" value="CNNM"/>
</dbReference>
<gene>
    <name evidence="13" type="ORF">IPP15_12915</name>
</gene>
<evidence type="ECO:0000259" key="12">
    <source>
        <dbReference type="PROSITE" id="PS51846"/>
    </source>
</evidence>
<evidence type="ECO:0000256" key="4">
    <source>
        <dbReference type="ARBA" id="ARBA00022737"/>
    </source>
</evidence>
<dbReference type="PROSITE" id="PS51371">
    <property type="entry name" value="CBS"/>
    <property type="match status" value="2"/>
</dbReference>
<comment type="caution">
    <text evidence="13">The sequence shown here is derived from an EMBL/GenBank/DDBJ whole genome shotgun (WGS) entry which is preliminary data.</text>
</comment>
<dbReference type="EMBL" id="JADKGY010000014">
    <property type="protein sequence ID" value="MBK9983282.1"/>
    <property type="molecule type" value="Genomic_DNA"/>
</dbReference>
<keyword evidence="7 9" id="KW-0472">Membrane</keyword>
<dbReference type="SMART" id="SM01091">
    <property type="entry name" value="CorC_HlyC"/>
    <property type="match status" value="1"/>
</dbReference>
<keyword evidence="6 8" id="KW-0129">CBS domain</keyword>
<name>A0A9D7SUE5_9BACT</name>
<feature type="transmembrane region" description="Helical" evidence="10">
    <location>
        <begin position="95"/>
        <end position="115"/>
    </location>
</feature>
<comment type="subcellular location">
    <subcellularLocation>
        <location evidence="1">Cell membrane</location>
        <topology evidence="1">Multi-pass membrane protein</topology>
    </subcellularLocation>
</comment>
<feature type="domain" description="CNNM transmembrane" evidence="12">
    <location>
        <begin position="1"/>
        <end position="196"/>
    </location>
</feature>
<evidence type="ECO:0000256" key="3">
    <source>
        <dbReference type="ARBA" id="ARBA00022692"/>
    </source>
</evidence>
<keyword evidence="5 9" id="KW-1133">Transmembrane helix</keyword>
<dbReference type="Gene3D" id="3.30.465.10">
    <property type="match status" value="1"/>
</dbReference>
<dbReference type="AlphaFoldDB" id="A0A9D7SUE5"/>
<feature type="transmembrane region" description="Helical" evidence="10">
    <location>
        <begin position="55"/>
        <end position="74"/>
    </location>
</feature>
<accession>A0A9D7SUE5</accession>
<evidence type="ECO:0000256" key="7">
    <source>
        <dbReference type="ARBA" id="ARBA00023136"/>
    </source>
</evidence>
<evidence type="ECO:0000256" key="5">
    <source>
        <dbReference type="ARBA" id="ARBA00022989"/>
    </source>
</evidence>
<dbReference type="InterPro" id="IPR044751">
    <property type="entry name" value="Ion_transp-like_CBS"/>
</dbReference>
<evidence type="ECO:0000256" key="2">
    <source>
        <dbReference type="ARBA" id="ARBA00022475"/>
    </source>
</evidence>
<feature type="domain" description="CBS" evidence="11">
    <location>
        <begin position="215"/>
        <end position="275"/>
    </location>
</feature>
<keyword evidence="4" id="KW-0677">Repeat</keyword>
<dbReference type="Gene3D" id="3.10.580.10">
    <property type="entry name" value="CBS-domain"/>
    <property type="match status" value="1"/>
</dbReference>
<evidence type="ECO:0000313" key="14">
    <source>
        <dbReference type="Proteomes" id="UP000808337"/>
    </source>
</evidence>
<feature type="transmembrane region" description="Helical" evidence="10">
    <location>
        <begin position="135"/>
        <end position="154"/>
    </location>
</feature>
<evidence type="ECO:0000259" key="11">
    <source>
        <dbReference type="PROSITE" id="PS51371"/>
    </source>
</evidence>
<dbReference type="InterPro" id="IPR000644">
    <property type="entry name" value="CBS_dom"/>
</dbReference>
<dbReference type="InterPro" id="IPR051676">
    <property type="entry name" value="UPF0053_domain"/>
</dbReference>
<evidence type="ECO:0000256" key="8">
    <source>
        <dbReference type="PROSITE-ProRule" id="PRU00703"/>
    </source>
</evidence>
<dbReference type="Pfam" id="PF01595">
    <property type="entry name" value="CNNM"/>
    <property type="match status" value="1"/>
</dbReference>
<evidence type="ECO:0000256" key="10">
    <source>
        <dbReference type="SAM" id="Phobius"/>
    </source>
</evidence>
<feature type="domain" description="CBS" evidence="11">
    <location>
        <begin position="278"/>
        <end position="334"/>
    </location>
</feature>
<evidence type="ECO:0000256" key="9">
    <source>
        <dbReference type="PROSITE-ProRule" id="PRU01193"/>
    </source>
</evidence>
<dbReference type="GO" id="GO:0050660">
    <property type="term" value="F:flavin adenine dinucleotide binding"/>
    <property type="evidence" value="ECO:0007669"/>
    <property type="project" value="InterPro"/>
</dbReference>
<dbReference type="InterPro" id="IPR016169">
    <property type="entry name" value="FAD-bd_PCMH_sub2"/>
</dbReference>
<dbReference type="PANTHER" id="PTHR43099:SF5">
    <property type="entry name" value="HLYC_CORC FAMILY TRANSPORTER"/>
    <property type="match status" value="1"/>
</dbReference>
<organism evidence="13 14">
    <name type="scientific">Candidatus Opimibacter skivensis</name>
    <dbReference type="NCBI Taxonomy" id="2982028"/>
    <lineage>
        <taxon>Bacteria</taxon>
        <taxon>Pseudomonadati</taxon>
        <taxon>Bacteroidota</taxon>
        <taxon>Saprospiria</taxon>
        <taxon>Saprospirales</taxon>
        <taxon>Saprospiraceae</taxon>
        <taxon>Candidatus Opimibacter</taxon>
    </lineage>
</organism>
<proteinExistence type="predicted"/>
<dbReference type="PANTHER" id="PTHR43099">
    <property type="entry name" value="UPF0053 PROTEIN YRKA"/>
    <property type="match status" value="1"/>
</dbReference>
<sequence>MEILIILILILINGLFSMSEIALVSARKNRLNYSAQRGNRGAKIALDLASNPSKLLSTAQIGITLIGILTGIYSGERITQGMEEYFLQFPLLTPYAHTLSITVVLIILSFFALVLGELVPKRIGLTYPEAIAKTVAFPMKIIGFIMAPFIFLLTNTTDLLLKIFSVKPSSNSKVTEEEIKAIIKEGTEEGEVQEIEQDIVNRVFSVGDRSVSSLMTSRKKMTALDITDTKEEVKKLVYHDMHNFYPIYDSDVQDIVGIVSLKRLFAEIEKGEFNLKNILSEPSYIAEGASAYQALEQFKQTNIHYALVIDEYGSTQGILTMSDILEALVGEVSEFYGQEYKFEKRDDNSWLIDGHYPLPDFLIEFGMEDFIKDFEVNTVGGLIIQVLGHIPKETEKARWEHFEFEILDMDGPKIDKVLVVRKKGERKAGDFRRET</sequence>
<dbReference type="Proteomes" id="UP000808337">
    <property type="component" value="Unassembled WGS sequence"/>
</dbReference>